<feature type="transmembrane region" description="Helical" evidence="5">
    <location>
        <begin position="52"/>
        <end position="81"/>
    </location>
</feature>
<dbReference type="PANTHER" id="PTHR23526:SF1">
    <property type="entry name" value="MAJOR FACILITATOR SUPERFAMILY MFS_1"/>
    <property type="match status" value="1"/>
</dbReference>
<dbReference type="InterPro" id="IPR036259">
    <property type="entry name" value="MFS_trans_sf"/>
</dbReference>
<accession>A0A7C4KFW6</accession>
<sequence>MQIVLQIPYIMVFMNPAGIQEYIEKNLKHNLIVNALDGFAFWWGYSFYSPTVILPVFITHFTSNPVVLGLIPFLSTAGYLIPQLFTSRWVEREKVKKRIPVNFGFFLERLPVALFVPATLLFTNSDPKLMTALTICLFAWHSIGAGGILVGWQEMIAKVIPTRVRGRFFGVTNFLGMGGGILGAGIATWMLGAFPFPMGFVWAFALGAGFNLLSWFFLSLTKEPPDPFDKESISLVDYYRTIPTLLRDNPNFVRYIISQVIIAFSGMANGFLIVYAIQHWSLPDAFAASFMVAYTIGQAVANPALGWLADRRGYKLILEISAGLGIAALLVAFLAPNPTWFFAVFFLRGVNASGNYLGSISIAMEFSRPESRPTFIGLANTIPGIAAGVAPLFGGWLALETSYPVIFIVSAVVGFMGFVSLHWAVKEPRFTAKSEISLVN</sequence>
<name>A0A7C4KFW6_9CHLR</name>
<dbReference type="EMBL" id="DSYK01000148">
    <property type="protein sequence ID" value="HGS20795.1"/>
    <property type="molecule type" value="Genomic_DNA"/>
</dbReference>
<evidence type="ECO:0000256" key="2">
    <source>
        <dbReference type="ARBA" id="ARBA00022692"/>
    </source>
</evidence>
<evidence type="ECO:0000256" key="1">
    <source>
        <dbReference type="ARBA" id="ARBA00004651"/>
    </source>
</evidence>
<feature type="domain" description="Major facilitator superfamily (MFS) profile" evidence="6">
    <location>
        <begin position="251"/>
        <end position="440"/>
    </location>
</feature>
<feature type="transmembrane region" description="Helical" evidence="5">
    <location>
        <begin position="173"/>
        <end position="194"/>
    </location>
</feature>
<feature type="transmembrane region" description="Helical" evidence="5">
    <location>
        <begin position="200"/>
        <end position="220"/>
    </location>
</feature>
<feature type="transmembrane region" description="Helical" evidence="5">
    <location>
        <begin position="316"/>
        <end position="334"/>
    </location>
</feature>
<dbReference type="Pfam" id="PF07690">
    <property type="entry name" value="MFS_1"/>
    <property type="match status" value="1"/>
</dbReference>
<dbReference type="InterPro" id="IPR011701">
    <property type="entry name" value="MFS"/>
</dbReference>
<proteinExistence type="predicted"/>
<reference evidence="7" key="1">
    <citation type="journal article" date="2020" name="mSystems">
        <title>Genome- and Community-Level Interaction Insights into Carbon Utilization and Element Cycling Functions of Hydrothermarchaeota in Hydrothermal Sediment.</title>
        <authorList>
            <person name="Zhou Z."/>
            <person name="Liu Y."/>
            <person name="Xu W."/>
            <person name="Pan J."/>
            <person name="Luo Z.H."/>
            <person name="Li M."/>
        </authorList>
    </citation>
    <scope>NUCLEOTIDE SEQUENCE [LARGE SCALE GENOMIC DNA]</scope>
    <source>
        <strain evidence="7">SpSt-573</strain>
    </source>
</reference>
<protein>
    <submittedName>
        <fullName evidence="7">MFS transporter</fullName>
    </submittedName>
</protein>
<evidence type="ECO:0000256" key="4">
    <source>
        <dbReference type="ARBA" id="ARBA00023136"/>
    </source>
</evidence>
<comment type="caution">
    <text evidence="7">The sequence shown here is derived from an EMBL/GenBank/DDBJ whole genome shotgun (WGS) entry which is preliminary data.</text>
</comment>
<evidence type="ECO:0000256" key="3">
    <source>
        <dbReference type="ARBA" id="ARBA00022989"/>
    </source>
</evidence>
<feature type="transmembrane region" description="Helical" evidence="5">
    <location>
        <begin position="375"/>
        <end position="399"/>
    </location>
</feature>
<keyword evidence="4 5" id="KW-0472">Membrane</keyword>
<keyword evidence="2 5" id="KW-0812">Transmembrane</keyword>
<gene>
    <name evidence="7" type="ORF">ENT37_02870</name>
</gene>
<feature type="transmembrane region" description="Helical" evidence="5">
    <location>
        <begin position="255"/>
        <end position="277"/>
    </location>
</feature>
<evidence type="ECO:0000259" key="6">
    <source>
        <dbReference type="PROSITE" id="PS50850"/>
    </source>
</evidence>
<dbReference type="PROSITE" id="PS50850">
    <property type="entry name" value="MFS"/>
    <property type="match status" value="1"/>
</dbReference>
<dbReference type="SUPFAM" id="SSF103473">
    <property type="entry name" value="MFS general substrate transporter"/>
    <property type="match status" value="1"/>
</dbReference>
<feature type="transmembrane region" description="Helical" evidence="5">
    <location>
        <begin position="129"/>
        <end position="152"/>
    </location>
</feature>
<dbReference type="GO" id="GO:0005886">
    <property type="term" value="C:plasma membrane"/>
    <property type="evidence" value="ECO:0007669"/>
    <property type="project" value="UniProtKB-SubCell"/>
</dbReference>
<feature type="transmembrane region" description="Helical" evidence="5">
    <location>
        <begin position="289"/>
        <end position="309"/>
    </location>
</feature>
<dbReference type="PANTHER" id="PTHR23526">
    <property type="entry name" value="INTEGRAL MEMBRANE TRANSPORT PROTEIN-RELATED"/>
    <property type="match status" value="1"/>
</dbReference>
<keyword evidence="3 5" id="KW-1133">Transmembrane helix</keyword>
<dbReference type="InterPro" id="IPR052528">
    <property type="entry name" value="Sugar_transport-like"/>
</dbReference>
<dbReference type="InterPro" id="IPR020846">
    <property type="entry name" value="MFS_dom"/>
</dbReference>
<dbReference type="Gene3D" id="1.20.1250.20">
    <property type="entry name" value="MFS general substrate transporter like domains"/>
    <property type="match status" value="2"/>
</dbReference>
<comment type="subcellular location">
    <subcellularLocation>
        <location evidence="1">Cell membrane</location>
        <topology evidence="1">Multi-pass membrane protein</topology>
    </subcellularLocation>
</comment>
<feature type="transmembrane region" description="Helical" evidence="5">
    <location>
        <begin position="405"/>
        <end position="425"/>
    </location>
</feature>
<evidence type="ECO:0000313" key="7">
    <source>
        <dbReference type="EMBL" id="HGS20795.1"/>
    </source>
</evidence>
<dbReference type="GO" id="GO:0022857">
    <property type="term" value="F:transmembrane transporter activity"/>
    <property type="evidence" value="ECO:0007669"/>
    <property type="project" value="InterPro"/>
</dbReference>
<dbReference type="AlphaFoldDB" id="A0A7C4KFW6"/>
<organism evidence="7">
    <name type="scientific">Anaerolinea thermolimosa</name>
    <dbReference type="NCBI Taxonomy" id="229919"/>
    <lineage>
        <taxon>Bacteria</taxon>
        <taxon>Bacillati</taxon>
        <taxon>Chloroflexota</taxon>
        <taxon>Anaerolineae</taxon>
        <taxon>Anaerolineales</taxon>
        <taxon>Anaerolineaceae</taxon>
        <taxon>Anaerolinea</taxon>
    </lineage>
</organism>
<evidence type="ECO:0000256" key="5">
    <source>
        <dbReference type="SAM" id="Phobius"/>
    </source>
</evidence>
<feature type="transmembrane region" description="Helical" evidence="5">
    <location>
        <begin position="101"/>
        <end position="123"/>
    </location>
</feature>
<feature type="transmembrane region" description="Helical" evidence="5">
    <location>
        <begin position="340"/>
        <end position="363"/>
    </location>
</feature>